<dbReference type="RefSeq" id="WP_179656697.1">
    <property type="nucleotide sequence ID" value="NZ_JACBZR010000001.1"/>
</dbReference>
<evidence type="ECO:0000256" key="1">
    <source>
        <dbReference type="ARBA" id="ARBA00001946"/>
    </source>
</evidence>
<dbReference type="Pfam" id="PF00293">
    <property type="entry name" value="NUDIX"/>
    <property type="match status" value="1"/>
</dbReference>
<evidence type="ECO:0000256" key="7">
    <source>
        <dbReference type="ARBA" id="ARBA00022801"/>
    </source>
</evidence>
<accession>A0A7Z0DIK5</accession>
<keyword evidence="16" id="KW-1185">Reference proteome</keyword>
<dbReference type="InterPro" id="IPR047127">
    <property type="entry name" value="MutT-like"/>
</dbReference>
<dbReference type="InterPro" id="IPR020476">
    <property type="entry name" value="Nudix_hydrolase"/>
</dbReference>
<dbReference type="PROSITE" id="PS51462">
    <property type="entry name" value="NUDIX"/>
    <property type="match status" value="1"/>
</dbReference>
<dbReference type="Proteomes" id="UP000564496">
    <property type="component" value="Unassembled WGS sequence"/>
</dbReference>
<dbReference type="GO" id="GO:0044715">
    <property type="term" value="F:8-oxo-dGDP phosphatase activity"/>
    <property type="evidence" value="ECO:0007669"/>
    <property type="project" value="TreeGrafter"/>
</dbReference>
<evidence type="ECO:0000256" key="13">
    <source>
        <dbReference type="SAM" id="MobiDB-lite"/>
    </source>
</evidence>
<keyword evidence="7 12" id="KW-0378">Hydrolase</keyword>
<dbReference type="AlphaFoldDB" id="A0A7Z0DIK5"/>
<evidence type="ECO:0000256" key="10">
    <source>
        <dbReference type="ARBA" id="ARBA00035861"/>
    </source>
</evidence>
<organism evidence="15 16">
    <name type="scientific">Nocardioides panzhihuensis</name>
    <dbReference type="NCBI Taxonomy" id="860243"/>
    <lineage>
        <taxon>Bacteria</taxon>
        <taxon>Bacillati</taxon>
        <taxon>Actinomycetota</taxon>
        <taxon>Actinomycetes</taxon>
        <taxon>Propionibacteriales</taxon>
        <taxon>Nocardioidaceae</taxon>
        <taxon>Nocardioides</taxon>
    </lineage>
</organism>
<reference evidence="15 16" key="1">
    <citation type="submission" date="2020-07" db="EMBL/GenBank/DDBJ databases">
        <title>Sequencing the genomes of 1000 actinobacteria strains.</title>
        <authorList>
            <person name="Klenk H.-P."/>
        </authorList>
    </citation>
    <scope>NUCLEOTIDE SEQUENCE [LARGE SCALE GENOMIC DNA]</scope>
    <source>
        <strain evidence="15 16">DSM 26487</strain>
    </source>
</reference>
<evidence type="ECO:0000256" key="11">
    <source>
        <dbReference type="ARBA" id="ARBA00038905"/>
    </source>
</evidence>
<evidence type="ECO:0000256" key="2">
    <source>
        <dbReference type="ARBA" id="ARBA00005582"/>
    </source>
</evidence>
<dbReference type="GO" id="GO:0044716">
    <property type="term" value="F:8-oxo-GDP phosphatase activity"/>
    <property type="evidence" value="ECO:0007669"/>
    <property type="project" value="TreeGrafter"/>
</dbReference>
<dbReference type="PANTHER" id="PTHR47707">
    <property type="entry name" value="8-OXO-DGTP DIPHOSPHATASE"/>
    <property type="match status" value="1"/>
</dbReference>
<comment type="similarity">
    <text evidence="2 12">Belongs to the Nudix hydrolase family.</text>
</comment>
<keyword evidence="9" id="KW-0234">DNA repair</keyword>
<comment type="caution">
    <text evidence="15">The sequence shown here is derived from an EMBL/GenBank/DDBJ whole genome shotgun (WGS) entry which is preliminary data.</text>
</comment>
<dbReference type="InterPro" id="IPR015797">
    <property type="entry name" value="NUDIX_hydrolase-like_dom_sf"/>
</dbReference>
<evidence type="ECO:0000256" key="6">
    <source>
        <dbReference type="ARBA" id="ARBA00022763"/>
    </source>
</evidence>
<keyword evidence="6" id="KW-0227">DNA damage</keyword>
<evidence type="ECO:0000256" key="5">
    <source>
        <dbReference type="ARBA" id="ARBA00022723"/>
    </source>
</evidence>
<dbReference type="PANTHER" id="PTHR47707:SF1">
    <property type="entry name" value="NUDIX HYDROLASE FAMILY PROTEIN"/>
    <property type="match status" value="1"/>
</dbReference>
<dbReference type="Gene3D" id="3.90.79.10">
    <property type="entry name" value="Nucleoside Triphosphate Pyrophosphohydrolase"/>
    <property type="match status" value="1"/>
</dbReference>
<comment type="catalytic activity">
    <reaction evidence="10">
        <text>8-oxo-dGTP + H2O = 8-oxo-dGMP + diphosphate + H(+)</text>
        <dbReference type="Rhea" id="RHEA:31575"/>
        <dbReference type="ChEBI" id="CHEBI:15377"/>
        <dbReference type="ChEBI" id="CHEBI:15378"/>
        <dbReference type="ChEBI" id="CHEBI:33019"/>
        <dbReference type="ChEBI" id="CHEBI:63224"/>
        <dbReference type="ChEBI" id="CHEBI:77896"/>
        <dbReference type="EC" id="3.6.1.55"/>
    </reaction>
</comment>
<dbReference type="InterPro" id="IPR000086">
    <property type="entry name" value="NUDIX_hydrolase_dom"/>
</dbReference>
<evidence type="ECO:0000256" key="9">
    <source>
        <dbReference type="ARBA" id="ARBA00023204"/>
    </source>
</evidence>
<comment type="cofactor">
    <cofactor evidence="1">
        <name>Mg(2+)</name>
        <dbReference type="ChEBI" id="CHEBI:18420"/>
    </cofactor>
</comment>
<dbReference type="GO" id="GO:0008413">
    <property type="term" value="F:8-oxo-7,8-dihydroguanosine triphosphate pyrophosphatase activity"/>
    <property type="evidence" value="ECO:0007669"/>
    <property type="project" value="TreeGrafter"/>
</dbReference>
<dbReference type="CDD" id="cd03425">
    <property type="entry name" value="NUDIX_MutT_NudA_like"/>
    <property type="match status" value="1"/>
</dbReference>
<dbReference type="GO" id="GO:0006260">
    <property type="term" value="P:DNA replication"/>
    <property type="evidence" value="ECO:0007669"/>
    <property type="project" value="UniProtKB-KW"/>
</dbReference>
<dbReference type="GO" id="GO:0006281">
    <property type="term" value="P:DNA repair"/>
    <property type="evidence" value="ECO:0007669"/>
    <property type="project" value="UniProtKB-KW"/>
</dbReference>
<name>A0A7Z0DIK5_9ACTN</name>
<dbReference type="InterPro" id="IPR020084">
    <property type="entry name" value="NUDIX_hydrolase_CS"/>
</dbReference>
<evidence type="ECO:0000313" key="16">
    <source>
        <dbReference type="Proteomes" id="UP000564496"/>
    </source>
</evidence>
<evidence type="ECO:0000256" key="3">
    <source>
        <dbReference type="ARBA" id="ARBA00022457"/>
    </source>
</evidence>
<dbReference type="EC" id="3.6.1.55" evidence="11"/>
<evidence type="ECO:0000259" key="14">
    <source>
        <dbReference type="PROSITE" id="PS51462"/>
    </source>
</evidence>
<dbReference type="SUPFAM" id="SSF55811">
    <property type="entry name" value="Nudix"/>
    <property type="match status" value="1"/>
</dbReference>
<dbReference type="GO" id="GO:0046872">
    <property type="term" value="F:metal ion binding"/>
    <property type="evidence" value="ECO:0007669"/>
    <property type="project" value="UniProtKB-KW"/>
</dbReference>
<proteinExistence type="inferred from homology"/>
<keyword evidence="3" id="KW-0515">Mutator protein</keyword>
<evidence type="ECO:0000256" key="4">
    <source>
        <dbReference type="ARBA" id="ARBA00022705"/>
    </source>
</evidence>
<keyword evidence="5" id="KW-0479">Metal-binding</keyword>
<feature type="domain" description="Nudix hydrolase" evidence="14">
    <location>
        <begin position="3"/>
        <end position="136"/>
    </location>
</feature>
<dbReference type="PROSITE" id="PS00893">
    <property type="entry name" value="NUDIX_BOX"/>
    <property type="match status" value="1"/>
</dbReference>
<evidence type="ECO:0000313" key="15">
    <source>
        <dbReference type="EMBL" id="NYI76020.1"/>
    </source>
</evidence>
<dbReference type="GO" id="GO:0035539">
    <property type="term" value="F:8-oxo-7,8-dihydrodeoxyguanosine triphosphate pyrophosphatase activity"/>
    <property type="evidence" value="ECO:0007669"/>
    <property type="project" value="UniProtKB-EC"/>
</dbReference>
<keyword evidence="4" id="KW-0235">DNA replication</keyword>
<dbReference type="EMBL" id="JACBZR010000001">
    <property type="protein sequence ID" value="NYI76020.1"/>
    <property type="molecule type" value="Genomic_DNA"/>
</dbReference>
<keyword evidence="8" id="KW-0460">Magnesium</keyword>
<gene>
    <name evidence="15" type="ORF">BJ988_000668</name>
</gene>
<dbReference type="PRINTS" id="PR00502">
    <property type="entry name" value="NUDIXFAMILY"/>
</dbReference>
<evidence type="ECO:0000256" key="8">
    <source>
        <dbReference type="ARBA" id="ARBA00022842"/>
    </source>
</evidence>
<evidence type="ECO:0000256" key="12">
    <source>
        <dbReference type="RuleBase" id="RU003476"/>
    </source>
</evidence>
<protein>
    <recommendedName>
        <fullName evidence="11">8-oxo-dGTP diphosphatase</fullName>
        <ecNumber evidence="11">3.6.1.55</ecNumber>
    </recommendedName>
</protein>
<feature type="compositionally biased region" description="Basic and acidic residues" evidence="13">
    <location>
        <begin position="228"/>
        <end position="242"/>
    </location>
</feature>
<feature type="region of interest" description="Disordered" evidence="13">
    <location>
        <begin position="207"/>
        <end position="242"/>
    </location>
</feature>
<sequence>MNSPKTVVAAAILSADGKQVLAARRMSPPEAAGRWELPGGKVEEGETPEAALVREIGEELGCLIEVLDWMQGESAIGVSTGSTTGARLIAATARVVAGEPRPREHDQILWLAAEDLDSVDWLEPDRPFLGSLRHVLGLPEAATLRGIFFEEEHARSAAAKLEREGWTARVDRERYQGEDDDEDHPWSVETDAPELVLELLVDEYDGWLDIPEGPPDDSIAPEPVDLPDNPKRIKRPDLGSSS</sequence>